<keyword evidence="3" id="KW-0862">Zinc</keyword>
<dbReference type="RefSeq" id="WP_281464710.1">
    <property type="nucleotide sequence ID" value="NZ_CP124535.1"/>
</dbReference>
<proteinExistence type="inferred from homology"/>
<keyword evidence="2" id="KW-0479">Metal-binding</keyword>
<sequence length="265" mass="28161">MRGACHCGAVRFEVDAPIRDVLACHCTQCRKVSGHYWAASSVPVAHWRVTEARGLRWYRSSPVAQRGFCGECGATLFWLPEADAVFDWGTPADHAISFSPGALEGPTSIKVAQHIYTEDAGDYYAPEGPPPEAGAAPDRLAASCLCGACRFTLPGPAGAITACHCHQCRSLSGHYSASFDVQEAVVEWQAKDGLAEYRTMGGGVRGFCKGCGSSLWFRAADGGFSVEAGVVDGPTGGRLAAHIFVAEKGSHYEIDDGLPQFSGWD</sequence>
<dbReference type="SUPFAM" id="SSF51316">
    <property type="entry name" value="Mss4-like"/>
    <property type="match status" value="2"/>
</dbReference>
<keyword evidence="7" id="KW-1185">Reference proteome</keyword>
<gene>
    <name evidence="6" type="ORF">QF092_14095</name>
</gene>
<accession>A0ABY8Q464</accession>
<evidence type="ECO:0000256" key="4">
    <source>
        <dbReference type="ARBA" id="ARBA00023239"/>
    </source>
</evidence>
<evidence type="ECO:0000259" key="5">
    <source>
        <dbReference type="PROSITE" id="PS51891"/>
    </source>
</evidence>
<dbReference type="Gene3D" id="3.90.1590.10">
    <property type="entry name" value="glutathione-dependent formaldehyde- activating enzyme (gfa)"/>
    <property type="match status" value="2"/>
</dbReference>
<reference evidence="6 7" key="1">
    <citation type="submission" date="2023-04" db="EMBL/GenBank/DDBJ databases">
        <title>YMD61, complete Genome.</title>
        <authorList>
            <person name="Zhang J."/>
        </authorList>
    </citation>
    <scope>NUCLEOTIDE SEQUENCE [LARGE SCALE GENOMIC DNA]</scope>
    <source>
        <strain evidence="6 7">YMD61</strain>
    </source>
</reference>
<dbReference type="PROSITE" id="PS51891">
    <property type="entry name" value="CENP_V_GFA"/>
    <property type="match status" value="2"/>
</dbReference>
<dbReference type="InterPro" id="IPR011057">
    <property type="entry name" value="Mss4-like_sf"/>
</dbReference>
<dbReference type="Proteomes" id="UP001230978">
    <property type="component" value="Chromosome"/>
</dbReference>
<comment type="similarity">
    <text evidence="1">Belongs to the Gfa family.</text>
</comment>
<dbReference type="PANTHER" id="PTHR33337:SF40">
    <property type="entry name" value="CENP-V_GFA DOMAIN-CONTAINING PROTEIN-RELATED"/>
    <property type="match status" value="1"/>
</dbReference>
<evidence type="ECO:0000256" key="1">
    <source>
        <dbReference type="ARBA" id="ARBA00005495"/>
    </source>
</evidence>
<organism evidence="6 7">
    <name type="scientific">Fuscovulum ytuae</name>
    <dbReference type="NCBI Taxonomy" id="3042299"/>
    <lineage>
        <taxon>Bacteria</taxon>
        <taxon>Pseudomonadati</taxon>
        <taxon>Pseudomonadota</taxon>
        <taxon>Alphaproteobacteria</taxon>
        <taxon>Rhodobacterales</taxon>
        <taxon>Paracoccaceae</taxon>
        <taxon>Fuscovulum</taxon>
    </lineage>
</organism>
<evidence type="ECO:0000256" key="2">
    <source>
        <dbReference type="ARBA" id="ARBA00022723"/>
    </source>
</evidence>
<feature type="domain" description="CENP-V/GFA" evidence="5">
    <location>
        <begin position="140"/>
        <end position="253"/>
    </location>
</feature>
<keyword evidence="4" id="KW-0456">Lyase</keyword>
<evidence type="ECO:0000313" key="6">
    <source>
        <dbReference type="EMBL" id="WGV15386.1"/>
    </source>
</evidence>
<dbReference type="InterPro" id="IPR006913">
    <property type="entry name" value="CENP-V/GFA"/>
</dbReference>
<dbReference type="EMBL" id="CP124535">
    <property type="protein sequence ID" value="WGV15386.1"/>
    <property type="molecule type" value="Genomic_DNA"/>
</dbReference>
<protein>
    <submittedName>
        <fullName evidence="6">GFA family protein</fullName>
    </submittedName>
</protein>
<dbReference type="Pfam" id="PF04828">
    <property type="entry name" value="GFA"/>
    <property type="match status" value="2"/>
</dbReference>
<dbReference type="PANTHER" id="PTHR33337">
    <property type="entry name" value="GFA DOMAIN-CONTAINING PROTEIN"/>
    <property type="match status" value="1"/>
</dbReference>
<feature type="domain" description="CENP-V/GFA" evidence="5">
    <location>
        <begin position="1"/>
        <end position="125"/>
    </location>
</feature>
<evidence type="ECO:0000313" key="7">
    <source>
        <dbReference type="Proteomes" id="UP001230978"/>
    </source>
</evidence>
<name>A0ABY8Q464_9RHOB</name>
<evidence type="ECO:0000256" key="3">
    <source>
        <dbReference type="ARBA" id="ARBA00022833"/>
    </source>
</evidence>